<keyword evidence="1" id="KW-0472">Membrane</keyword>
<accession>A0A3P8JIJ1</accession>
<name>A0A3P8JIJ1_RAOTE</name>
<proteinExistence type="predicted"/>
<protein>
    <submittedName>
        <fullName evidence="2">Uncharacterized protein</fullName>
    </submittedName>
</protein>
<dbReference type="KEGG" id="rtg:NCTC13098_02969"/>
<keyword evidence="1" id="KW-0812">Transmembrane</keyword>
<dbReference type="AlphaFoldDB" id="A0A3P8JIJ1"/>
<reference evidence="2 3" key="1">
    <citation type="submission" date="2018-12" db="EMBL/GenBank/DDBJ databases">
        <authorList>
            <consortium name="Pathogen Informatics"/>
        </authorList>
    </citation>
    <scope>NUCLEOTIDE SEQUENCE [LARGE SCALE GENOMIC DNA]</scope>
    <source>
        <strain evidence="2 3">NCTC13098</strain>
    </source>
</reference>
<evidence type="ECO:0000313" key="2">
    <source>
        <dbReference type="EMBL" id="VDR26618.1"/>
    </source>
</evidence>
<keyword evidence="1" id="KW-1133">Transmembrane helix</keyword>
<gene>
    <name evidence="2" type="ORF">NCTC13098_02969</name>
</gene>
<organism evidence="2 3">
    <name type="scientific">Raoultella terrigena</name>
    <name type="common">Klebsiella terrigena</name>
    <dbReference type="NCBI Taxonomy" id="577"/>
    <lineage>
        <taxon>Bacteria</taxon>
        <taxon>Pseudomonadati</taxon>
        <taxon>Pseudomonadota</taxon>
        <taxon>Gammaproteobacteria</taxon>
        <taxon>Enterobacterales</taxon>
        <taxon>Enterobacteriaceae</taxon>
        <taxon>Klebsiella/Raoultella group</taxon>
        <taxon>Raoultella</taxon>
    </lineage>
</organism>
<dbReference type="EMBL" id="LR131271">
    <property type="protein sequence ID" value="VDR26618.1"/>
    <property type="molecule type" value="Genomic_DNA"/>
</dbReference>
<dbReference type="Proteomes" id="UP000274346">
    <property type="component" value="Chromosome"/>
</dbReference>
<feature type="transmembrane region" description="Helical" evidence="1">
    <location>
        <begin position="12"/>
        <end position="34"/>
    </location>
</feature>
<evidence type="ECO:0000256" key="1">
    <source>
        <dbReference type="SAM" id="Phobius"/>
    </source>
</evidence>
<evidence type="ECO:0000313" key="3">
    <source>
        <dbReference type="Proteomes" id="UP000274346"/>
    </source>
</evidence>
<feature type="transmembrane region" description="Helical" evidence="1">
    <location>
        <begin position="46"/>
        <end position="71"/>
    </location>
</feature>
<sequence length="76" mass="8910">MGFGIKNKKILKMLIFICAIIVMIGLYSIVFKIYDDFFHIYAHKNVGMIFITFFFVFIASPALFLTLYMSIKKAWL</sequence>